<organism evidence="8 9">
    <name type="scientific">Cohnella lubricantis</name>
    <dbReference type="NCBI Taxonomy" id="2163172"/>
    <lineage>
        <taxon>Bacteria</taxon>
        <taxon>Bacillati</taxon>
        <taxon>Bacillota</taxon>
        <taxon>Bacilli</taxon>
        <taxon>Bacillales</taxon>
        <taxon>Paenibacillaceae</taxon>
        <taxon>Cohnella</taxon>
    </lineage>
</organism>
<keyword evidence="6" id="KW-0406">Ion transport</keyword>
<feature type="transmembrane region" description="Helical" evidence="6">
    <location>
        <begin position="121"/>
        <end position="144"/>
    </location>
</feature>
<feature type="transmembrane region" description="Helical" evidence="6">
    <location>
        <begin position="307"/>
        <end position="330"/>
    </location>
</feature>
<keyword evidence="6" id="KW-0769">Symport</keyword>
<evidence type="ECO:0000256" key="7">
    <source>
        <dbReference type="SAM" id="MobiDB-lite"/>
    </source>
</evidence>
<dbReference type="NCBIfam" id="NF037982">
    <property type="entry name" value="Nramp_1"/>
    <property type="match status" value="1"/>
</dbReference>
<dbReference type="GO" id="GO:0005384">
    <property type="term" value="F:manganese ion transmembrane transporter activity"/>
    <property type="evidence" value="ECO:0007669"/>
    <property type="project" value="TreeGrafter"/>
</dbReference>
<evidence type="ECO:0000256" key="5">
    <source>
        <dbReference type="ARBA" id="ARBA00023136"/>
    </source>
</evidence>
<dbReference type="GO" id="GO:0005886">
    <property type="term" value="C:plasma membrane"/>
    <property type="evidence" value="ECO:0007669"/>
    <property type="project" value="UniProtKB-SubCell"/>
</dbReference>
<feature type="region of interest" description="Disordered" evidence="7">
    <location>
        <begin position="1"/>
        <end position="29"/>
    </location>
</feature>
<keyword evidence="2 6" id="KW-0813">Transport</keyword>
<dbReference type="Proteomes" id="UP000574133">
    <property type="component" value="Unassembled WGS sequence"/>
</dbReference>
<dbReference type="AlphaFoldDB" id="A0A841TC96"/>
<comment type="subcellular location">
    <subcellularLocation>
        <location evidence="6">Cell membrane</location>
        <topology evidence="6">Multi-pass membrane protein</topology>
    </subcellularLocation>
    <subcellularLocation>
        <location evidence="1">Membrane</location>
        <topology evidence="1">Multi-pass membrane protein</topology>
    </subcellularLocation>
</comment>
<feature type="transmembrane region" description="Helical" evidence="6">
    <location>
        <begin position="40"/>
        <end position="58"/>
    </location>
</feature>
<keyword evidence="5 6" id="KW-0472">Membrane</keyword>
<dbReference type="RefSeq" id="WP_185180190.1">
    <property type="nucleotide sequence ID" value="NZ_CBCSEP010000032.1"/>
</dbReference>
<evidence type="ECO:0000256" key="6">
    <source>
        <dbReference type="HAMAP-Rule" id="MF_00221"/>
    </source>
</evidence>
<gene>
    <name evidence="6" type="primary">mntH</name>
    <name evidence="8" type="ORF">H4Q31_16665</name>
</gene>
<keyword evidence="4 6" id="KW-1133">Transmembrane helix</keyword>
<name>A0A841TC96_9BACL</name>
<proteinExistence type="inferred from homology"/>
<dbReference type="GO" id="GO:0015293">
    <property type="term" value="F:symporter activity"/>
    <property type="evidence" value="ECO:0007669"/>
    <property type="project" value="UniProtKB-UniRule"/>
</dbReference>
<feature type="transmembrane region" description="Helical" evidence="6">
    <location>
        <begin position="419"/>
        <end position="445"/>
    </location>
</feature>
<evidence type="ECO:0000256" key="2">
    <source>
        <dbReference type="ARBA" id="ARBA00022448"/>
    </source>
</evidence>
<dbReference type="EMBL" id="JACJVN010000064">
    <property type="protein sequence ID" value="MBB6678924.1"/>
    <property type="molecule type" value="Genomic_DNA"/>
</dbReference>
<dbReference type="GO" id="GO:0046872">
    <property type="term" value="F:metal ion binding"/>
    <property type="evidence" value="ECO:0007669"/>
    <property type="project" value="UniProtKB-UniRule"/>
</dbReference>
<dbReference type="PANTHER" id="PTHR11706:SF33">
    <property type="entry name" value="NATURAL RESISTANCE-ASSOCIATED MACROPHAGE PROTEIN 2"/>
    <property type="match status" value="1"/>
</dbReference>
<feature type="transmembrane region" description="Helical" evidence="6">
    <location>
        <begin position="387"/>
        <end position="407"/>
    </location>
</feature>
<feature type="transmembrane region" description="Helical" evidence="6">
    <location>
        <begin position="273"/>
        <end position="295"/>
    </location>
</feature>
<evidence type="ECO:0000313" key="8">
    <source>
        <dbReference type="EMBL" id="MBB6678924.1"/>
    </source>
</evidence>
<evidence type="ECO:0000256" key="1">
    <source>
        <dbReference type="ARBA" id="ARBA00004141"/>
    </source>
</evidence>
<comment type="caution">
    <text evidence="8">The sequence shown here is derived from an EMBL/GenBank/DDBJ whole genome shotgun (WGS) entry which is preliminary data.</text>
</comment>
<evidence type="ECO:0000313" key="9">
    <source>
        <dbReference type="Proteomes" id="UP000574133"/>
    </source>
</evidence>
<feature type="transmembrane region" description="Helical" evidence="6">
    <location>
        <begin position="183"/>
        <end position="205"/>
    </location>
</feature>
<keyword evidence="9" id="KW-1185">Reference proteome</keyword>
<dbReference type="HAMAP" id="MF_00221">
    <property type="entry name" value="NRAMP"/>
    <property type="match status" value="1"/>
</dbReference>
<dbReference type="PANTHER" id="PTHR11706">
    <property type="entry name" value="SOLUTE CARRIER PROTEIN FAMILY 11 MEMBER"/>
    <property type="match status" value="1"/>
</dbReference>
<reference evidence="8 9" key="1">
    <citation type="submission" date="2020-08" db="EMBL/GenBank/DDBJ databases">
        <title>Cohnella phylogeny.</title>
        <authorList>
            <person name="Dunlap C."/>
        </authorList>
    </citation>
    <scope>NUCLEOTIDE SEQUENCE [LARGE SCALE GENOMIC DNA]</scope>
    <source>
        <strain evidence="8 9">DSM 103658</strain>
    </source>
</reference>
<evidence type="ECO:0000256" key="4">
    <source>
        <dbReference type="ARBA" id="ARBA00022989"/>
    </source>
</evidence>
<dbReference type="Pfam" id="PF01566">
    <property type="entry name" value="Nramp"/>
    <property type="match status" value="1"/>
</dbReference>
<feature type="transmembrane region" description="Helical" evidence="6">
    <location>
        <begin position="362"/>
        <end position="381"/>
    </location>
</feature>
<dbReference type="NCBIfam" id="NF001923">
    <property type="entry name" value="PRK00701.1"/>
    <property type="match status" value="1"/>
</dbReference>
<dbReference type="PRINTS" id="PR00447">
    <property type="entry name" value="NATRESASSCMP"/>
</dbReference>
<sequence>MQEDLAVSTNQPNRGWKRRADKPSLPEAHRSLRIPKNGSGFRKFLAFVGPGYLVAVGYMDPGNWATDLAGGSQFGYTLLSVILISNLMAILLQSLAGKLGIATGRDLAQACRDHYSKPVSYGLWVLAELAIAACDLAEVIGAAIALNLLFGIPLLYGVILTALDVLIILFLQNKGFRYLEAFIIALIAIIALCFGIELFLSNPAIGEMFRGFIPDPSIVSDSSKLYIAIGILGATVMPHNLYLHSSIVQTRQYDQTPLGKRQAIKFATWDSTIALFFALFINAAILIVAAAVFHTSGHTDVADIEDAYHLLTPLLGTTIASILFGVALLASGQNSTLTGTLAGQIVMEGFLNFRMSPWLRRLITRLIAIIPAVIVTAMYGEKGTTDLLILSQVILSMQLSFAVIPLVKFTSSKKKMGEFVNPLWIQIIAWFVTGVIVVLNAYLLYSTFFG</sequence>
<evidence type="ECO:0000256" key="3">
    <source>
        <dbReference type="ARBA" id="ARBA00022692"/>
    </source>
</evidence>
<dbReference type="InterPro" id="IPR001046">
    <property type="entry name" value="NRAMP_fam"/>
</dbReference>
<keyword evidence="3 6" id="KW-0812">Transmembrane</keyword>
<dbReference type="GO" id="GO:0034755">
    <property type="term" value="P:iron ion transmembrane transport"/>
    <property type="evidence" value="ECO:0007669"/>
    <property type="project" value="TreeGrafter"/>
</dbReference>
<feature type="transmembrane region" description="Helical" evidence="6">
    <location>
        <begin position="78"/>
        <end position="101"/>
    </location>
</feature>
<dbReference type="NCBIfam" id="TIGR01197">
    <property type="entry name" value="nramp"/>
    <property type="match status" value="1"/>
</dbReference>
<comment type="similarity">
    <text evidence="6">Belongs to the NRAMP family.</text>
</comment>
<comment type="function">
    <text evidence="6">H(+)-stimulated, divalent metal cation uptake system.</text>
</comment>
<dbReference type="GO" id="GO:0015086">
    <property type="term" value="F:cadmium ion transmembrane transporter activity"/>
    <property type="evidence" value="ECO:0007669"/>
    <property type="project" value="TreeGrafter"/>
</dbReference>
<feature type="transmembrane region" description="Helical" evidence="6">
    <location>
        <begin position="150"/>
        <end position="171"/>
    </location>
</feature>
<accession>A0A841TC96</accession>
<keyword evidence="6" id="KW-1003">Cell membrane</keyword>
<feature type="transmembrane region" description="Helical" evidence="6">
    <location>
        <begin position="225"/>
        <end position="243"/>
    </location>
</feature>
<protein>
    <recommendedName>
        <fullName evidence="6">Divalent metal cation transporter MntH</fullName>
    </recommendedName>
</protein>